<evidence type="ECO:0000256" key="1">
    <source>
        <dbReference type="SAM" id="MobiDB-lite"/>
    </source>
</evidence>
<dbReference type="Pfam" id="PF08448">
    <property type="entry name" value="PAS_4"/>
    <property type="match status" value="1"/>
</dbReference>
<protein>
    <submittedName>
        <fullName evidence="3">PAS domain-containing protein</fullName>
    </submittedName>
</protein>
<dbReference type="EMBL" id="JAFMOF010000004">
    <property type="protein sequence ID" value="MBO0655774.1"/>
    <property type="molecule type" value="Genomic_DNA"/>
</dbReference>
<dbReference type="SUPFAM" id="SSF55785">
    <property type="entry name" value="PYP-like sensor domain (PAS domain)"/>
    <property type="match status" value="1"/>
</dbReference>
<evidence type="ECO:0000313" key="4">
    <source>
        <dbReference type="Proteomes" id="UP000664781"/>
    </source>
</evidence>
<dbReference type="Proteomes" id="UP000664781">
    <property type="component" value="Unassembled WGS sequence"/>
</dbReference>
<feature type="compositionally biased region" description="Basic residues" evidence="1">
    <location>
        <begin position="272"/>
        <end position="287"/>
    </location>
</feature>
<organism evidence="3 4">
    <name type="scientific">Streptomyces triculaminicus</name>
    <dbReference type="NCBI Taxonomy" id="2816232"/>
    <lineage>
        <taxon>Bacteria</taxon>
        <taxon>Bacillati</taxon>
        <taxon>Actinomycetota</taxon>
        <taxon>Actinomycetes</taxon>
        <taxon>Kitasatosporales</taxon>
        <taxon>Streptomycetaceae</taxon>
        <taxon>Streptomyces</taxon>
    </lineage>
</organism>
<dbReference type="InterPro" id="IPR013656">
    <property type="entry name" value="PAS_4"/>
</dbReference>
<dbReference type="PROSITE" id="PS50112">
    <property type="entry name" value="PAS"/>
    <property type="match status" value="1"/>
</dbReference>
<reference evidence="3" key="1">
    <citation type="submission" date="2021-03" db="EMBL/GenBank/DDBJ databases">
        <title>Streptomyces strains.</title>
        <authorList>
            <person name="Lund M.B."/>
            <person name="Toerring T."/>
        </authorList>
    </citation>
    <scope>NUCLEOTIDE SEQUENCE</scope>
    <source>
        <strain evidence="3">JCM 4242</strain>
    </source>
</reference>
<feature type="compositionally biased region" description="Gly residues" evidence="1">
    <location>
        <begin position="292"/>
        <end position="315"/>
    </location>
</feature>
<dbReference type="SMART" id="SM00091">
    <property type="entry name" value="PAS"/>
    <property type="match status" value="1"/>
</dbReference>
<dbReference type="CDD" id="cd00130">
    <property type="entry name" value="PAS"/>
    <property type="match status" value="1"/>
</dbReference>
<gene>
    <name evidence="3" type="ORF">J1792_24230</name>
</gene>
<dbReference type="Gene3D" id="3.30.450.20">
    <property type="entry name" value="PAS domain"/>
    <property type="match status" value="1"/>
</dbReference>
<proteinExistence type="predicted"/>
<comment type="caution">
    <text evidence="3">The sequence shown here is derived from an EMBL/GenBank/DDBJ whole genome shotgun (WGS) entry which is preliminary data.</text>
</comment>
<feature type="region of interest" description="Disordered" evidence="1">
    <location>
        <begin position="140"/>
        <end position="374"/>
    </location>
</feature>
<dbReference type="AlphaFoldDB" id="A0A939FRZ8"/>
<evidence type="ECO:0000259" key="2">
    <source>
        <dbReference type="PROSITE" id="PS50112"/>
    </source>
</evidence>
<sequence length="401" mass="41047">MAGEDWDELGEDLRDFRARIAELEGARGLAPDRRAPALEAALIELRYAADVLWPHYEERARRAGTGTGPGRREEQLLRLLFQRLPLPVALLDRDGTLRRLNQEAARLLGVGAGYAAGRPLASFLRPEDRAALRTQAAAVARGDGARGAGRRAVAGGRTGDAAAGHRRRGGDRPADGPQRRTGRLPGSRTPPGPPAARRLRHAARPRAPRAAGGRTGDAAAGHRRRGGDRPADGPHRRPRGDPAGGDPGAARDGRRLGDRRPGGGLRAAAALRRGRSAGARGRRRRGGPARPGPGGLPGGGRGGGGRGGHGAGAAGGRRLPGPGRRGQRAGHPGRGGLAGLSAGAPAGRRGRPGGGGRADAPAYRGRAGGGAGPFSMAEAGVLERVARHTGLALGGPLRPPP</sequence>
<feature type="compositionally biased region" description="Basic residues" evidence="1">
    <location>
        <begin position="197"/>
        <end position="207"/>
    </location>
</feature>
<accession>A0A939FRZ8</accession>
<dbReference type="InterPro" id="IPR035965">
    <property type="entry name" value="PAS-like_dom_sf"/>
</dbReference>
<dbReference type="InterPro" id="IPR000014">
    <property type="entry name" value="PAS"/>
</dbReference>
<feature type="compositionally biased region" description="Basic and acidic residues" evidence="1">
    <location>
        <begin position="249"/>
        <end position="261"/>
    </location>
</feature>
<keyword evidence="4" id="KW-1185">Reference proteome</keyword>
<feature type="compositionally biased region" description="Low complexity" evidence="1">
    <location>
        <begin position="150"/>
        <end position="162"/>
    </location>
</feature>
<evidence type="ECO:0000313" key="3">
    <source>
        <dbReference type="EMBL" id="MBO0655774.1"/>
    </source>
</evidence>
<feature type="domain" description="PAS" evidence="2">
    <location>
        <begin position="73"/>
        <end position="143"/>
    </location>
</feature>
<name>A0A939FRZ8_9ACTN</name>
<dbReference type="NCBIfam" id="TIGR00229">
    <property type="entry name" value="sensory_box"/>
    <property type="match status" value="1"/>
</dbReference>
<feature type="compositionally biased region" description="Low complexity" evidence="1">
    <location>
        <begin position="208"/>
        <end position="219"/>
    </location>
</feature>